<dbReference type="Proteomes" id="UP000644507">
    <property type="component" value="Unassembled WGS sequence"/>
</dbReference>
<name>A0A918TWG1_9BACT</name>
<keyword evidence="1" id="KW-0328">Glycosyltransferase</keyword>
<dbReference type="CDD" id="cd06533">
    <property type="entry name" value="Glyco_transf_WecG_TagA"/>
    <property type="match status" value="2"/>
</dbReference>
<protein>
    <recommendedName>
        <fullName evidence="5">Glycosyltransferase</fullName>
    </recommendedName>
</protein>
<gene>
    <name evidence="3" type="ORF">GCM10007100_37590</name>
</gene>
<accession>A0A918TWG1</accession>
<dbReference type="GO" id="GO:0016758">
    <property type="term" value="F:hexosyltransferase activity"/>
    <property type="evidence" value="ECO:0007669"/>
    <property type="project" value="TreeGrafter"/>
</dbReference>
<proteinExistence type="predicted"/>
<comment type="caution">
    <text evidence="3">The sequence shown here is derived from an EMBL/GenBank/DDBJ whole genome shotgun (WGS) entry which is preliminary data.</text>
</comment>
<reference evidence="3" key="1">
    <citation type="journal article" date="2014" name="Int. J. Syst. Evol. Microbiol.">
        <title>Complete genome sequence of Corynebacterium casei LMG S-19264T (=DSM 44701T), isolated from a smear-ripened cheese.</title>
        <authorList>
            <consortium name="US DOE Joint Genome Institute (JGI-PGF)"/>
            <person name="Walter F."/>
            <person name="Albersmeier A."/>
            <person name="Kalinowski J."/>
            <person name="Ruckert C."/>
        </authorList>
    </citation>
    <scope>NUCLEOTIDE SEQUENCE</scope>
    <source>
        <strain evidence="3">KCTC 12988</strain>
    </source>
</reference>
<dbReference type="AlphaFoldDB" id="A0A918TWG1"/>
<sequence length="559" mass="63376">MLSKAHSFGQLVRVISTNCTVTSYAKLGCDLGDYCKEVQSEPLSVDFTNVHIVAMRDSDEEFRRMTGSVDLFVPDSTVLTWAVNLRGGKMKDRVYGPSFLSHMIESTPEHLTHYFLGGSQECLDRLLENIHRRNPAFKVVGSRNGYFGSSEENDILSDINAVNPDVVWVGLGTPKQQDWINRFKSELKAKALLAVGFAFDVNAGTKKDAPDWMQRAGLTWFYRLTQEPSRLWERYLVFNSMFVQRLGKQVFQDGLNGCQTIVEESDETLTNFDGKSEHLEVGAHSSNRRAASLQIKPRSNVLGVGISAINLDEAIQTVIDGALDKAGGGKYVTVTGVHGVMESQRDPYLKEVHNSSFLSTPDGMPMVWVGRWNGFAQISRVYGPDLMLGVVEKSAGQGMKHFFFGGKEGIAQELSSRLQSWYPDMKAVGALTPPFRELNEDELSDFVAELNKTRPHFLWVGLSTPKQEKFMFELLKRYPSLSTDWPHRLVMLGVGAAFDFHTGHLAQAPRWMQKSGLEWFFRLLMEPRRLFRRYSINNSTFVWRIFQQMTDIKNYRINF</sequence>
<evidence type="ECO:0000256" key="1">
    <source>
        <dbReference type="ARBA" id="ARBA00022676"/>
    </source>
</evidence>
<evidence type="ECO:0008006" key="5">
    <source>
        <dbReference type="Google" id="ProtNLM"/>
    </source>
</evidence>
<dbReference type="EMBL" id="BMXI01000021">
    <property type="protein sequence ID" value="GHC66287.1"/>
    <property type="molecule type" value="Genomic_DNA"/>
</dbReference>
<evidence type="ECO:0000313" key="3">
    <source>
        <dbReference type="EMBL" id="GHC66287.1"/>
    </source>
</evidence>
<dbReference type="InterPro" id="IPR004629">
    <property type="entry name" value="WecG_TagA_CpsF"/>
</dbReference>
<dbReference type="PANTHER" id="PTHR34136:SF1">
    <property type="entry name" value="UDP-N-ACETYL-D-MANNOSAMINURONIC ACID TRANSFERASE"/>
    <property type="match status" value="1"/>
</dbReference>
<reference evidence="3" key="2">
    <citation type="submission" date="2020-09" db="EMBL/GenBank/DDBJ databases">
        <authorList>
            <person name="Sun Q."/>
            <person name="Kim S."/>
        </authorList>
    </citation>
    <scope>NUCLEOTIDE SEQUENCE</scope>
    <source>
        <strain evidence="3">KCTC 12988</strain>
    </source>
</reference>
<evidence type="ECO:0000256" key="2">
    <source>
        <dbReference type="ARBA" id="ARBA00022679"/>
    </source>
</evidence>
<dbReference type="NCBIfam" id="TIGR00696">
    <property type="entry name" value="wecG_tagA_cpsF"/>
    <property type="match status" value="2"/>
</dbReference>
<keyword evidence="4" id="KW-1185">Reference proteome</keyword>
<keyword evidence="2" id="KW-0808">Transferase</keyword>
<dbReference type="PANTHER" id="PTHR34136">
    <property type="match status" value="1"/>
</dbReference>
<dbReference type="Pfam" id="PF03808">
    <property type="entry name" value="Glyco_tran_WecG"/>
    <property type="match status" value="2"/>
</dbReference>
<evidence type="ECO:0000313" key="4">
    <source>
        <dbReference type="Proteomes" id="UP000644507"/>
    </source>
</evidence>
<organism evidence="3 4">
    <name type="scientific">Roseibacillus persicicus</name>
    <dbReference type="NCBI Taxonomy" id="454148"/>
    <lineage>
        <taxon>Bacteria</taxon>
        <taxon>Pseudomonadati</taxon>
        <taxon>Verrucomicrobiota</taxon>
        <taxon>Verrucomicrobiia</taxon>
        <taxon>Verrucomicrobiales</taxon>
        <taxon>Verrucomicrobiaceae</taxon>
        <taxon>Roseibacillus</taxon>
    </lineage>
</organism>